<accession>A0A8E2JIX0</accession>
<keyword evidence="7" id="KW-1185">Reference proteome</keyword>
<dbReference type="EMBL" id="KV744847">
    <property type="protein sequence ID" value="OCK84017.1"/>
    <property type="molecule type" value="Genomic_DNA"/>
</dbReference>
<dbReference type="InterPro" id="IPR043198">
    <property type="entry name" value="Cyclin/Ssn8"/>
</dbReference>
<dbReference type="GO" id="GO:0006357">
    <property type="term" value="P:regulation of transcription by RNA polymerase II"/>
    <property type="evidence" value="ECO:0007669"/>
    <property type="project" value="InterPro"/>
</dbReference>
<feature type="domain" description="Cyclin C-terminal" evidence="5">
    <location>
        <begin position="190"/>
        <end position="328"/>
    </location>
</feature>
<feature type="domain" description="Cyclin N-terminal" evidence="4">
    <location>
        <begin position="110"/>
        <end position="185"/>
    </location>
</feature>
<evidence type="ECO:0000259" key="5">
    <source>
        <dbReference type="Pfam" id="PF16899"/>
    </source>
</evidence>
<feature type="region of interest" description="Disordered" evidence="3">
    <location>
        <begin position="48"/>
        <end position="71"/>
    </location>
</feature>
<feature type="compositionally biased region" description="Basic and acidic residues" evidence="3">
    <location>
        <begin position="376"/>
        <end position="405"/>
    </location>
</feature>
<reference evidence="6 7" key="1">
    <citation type="journal article" date="2016" name="Nat. Commun.">
        <title>Ectomycorrhizal ecology is imprinted in the genome of the dominant symbiotic fungus Cenococcum geophilum.</title>
        <authorList>
            <consortium name="DOE Joint Genome Institute"/>
            <person name="Peter M."/>
            <person name="Kohler A."/>
            <person name="Ohm R.A."/>
            <person name="Kuo A."/>
            <person name="Krutzmann J."/>
            <person name="Morin E."/>
            <person name="Arend M."/>
            <person name="Barry K.W."/>
            <person name="Binder M."/>
            <person name="Choi C."/>
            <person name="Clum A."/>
            <person name="Copeland A."/>
            <person name="Grisel N."/>
            <person name="Haridas S."/>
            <person name="Kipfer T."/>
            <person name="LaButti K."/>
            <person name="Lindquist E."/>
            <person name="Lipzen A."/>
            <person name="Maire R."/>
            <person name="Meier B."/>
            <person name="Mihaltcheva S."/>
            <person name="Molinier V."/>
            <person name="Murat C."/>
            <person name="Poggeler S."/>
            <person name="Quandt C.A."/>
            <person name="Sperisen C."/>
            <person name="Tritt A."/>
            <person name="Tisserant E."/>
            <person name="Crous P.W."/>
            <person name="Henrissat B."/>
            <person name="Nehls U."/>
            <person name="Egli S."/>
            <person name="Spatafora J.W."/>
            <person name="Grigoriev I.V."/>
            <person name="Martin F.M."/>
        </authorList>
    </citation>
    <scope>NUCLEOTIDE SEQUENCE [LARGE SCALE GENOMIC DNA]</scope>
    <source>
        <strain evidence="6 7">CBS 459.81</strain>
    </source>
</reference>
<organism evidence="6 7">
    <name type="scientific">Lepidopterella palustris CBS 459.81</name>
    <dbReference type="NCBI Taxonomy" id="1314670"/>
    <lineage>
        <taxon>Eukaryota</taxon>
        <taxon>Fungi</taxon>
        <taxon>Dikarya</taxon>
        <taxon>Ascomycota</taxon>
        <taxon>Pezizomycotina</taxon>
        <taxon>Dothideomycetes</taxon>
        <taxon>Pleosporomycetidae</taxon>
        <taxon>Mytilinidiales</taxon>
        <taxon>Argynnaceae</taxon>
        <taxon>Lepidopterella</taxon>
    </lineage>
</organism>
<evidence type="ECO:0000256" key="3">
    <source>
        <dbReference type="SAM" id="MobiDB-lite"/>
    </source>
</evidence>
<protein>
    <recommendedName>
        <fullName evidence="1">RNA polymerase II holoenzyme cyclin-like subunit</fullName>
    </recommendedName>
</protein>
<evidence type="ECO:0000256" key="1">
    <source>
        <dbReference type="ARBA" id="ARBA00014912"/>
    </source>
</evidence>
<dbReference type="AlphaFoldDB" id="A0A8E2JIX0"/>
<dbReference type="SUPFAM" id="SSF47954">
    <property type="entry name" value="Cyclin-like"/>
    <property type="match status" value="2"/>
</dbReference>
<gene>
    <name evidence="6" type="ORF">K432DRAFT_389929</name>
</gene>
<evidence type="ECO:0000256" key="2">
    <source>
        <dbReference type="ARBA" id="ARBA00023127"/>
    </source>
</evidence>
<dbReference type="CDD" id="cd20524">
    <property type="entry name" value="CYCLIN_CCNH_rpt1"/>
    <property type="match status" value="1"/>
</dbReference>
<name>A0A8E2JIX0_9PEZI</name>
<evidence type="ECO:0000313" key="6">
    <source>
        <dbReference type="EMBL" id="OCK84017.1"/>
    </source>
</evidence>
<dbReference type="Pfam" id="PF16899">
    <property type="entry name" value="Cyclin_C_2"/>
    <property type="match status" value="1"/>
</dbReference>
<proteinExistence type="predicted"/>
<dbReference type="GO" id="GO:0016538">
    <property type="term" value="F:cyclin-dependent protein serine/threonine kinase regulator activity"/>
    <property type="evidence" value="ECO:0007669"/>
    <property type="project" value="InterPro"/>
</dbReference>
<dbReference type="InterPro" id="IPR006671">
    <property type="entry name" value="Cyclin_N"/>
</dbReference>
<dbReference type="InterPro" id="IPR031658">
    <property type="entry name" value="Cyclin_C_2"/>
</dbReference>
<dbReference type="InterPro" id="IPR036915">
    <property type="entry name" value="Cyclin-like_sf"/>
</dbReference>
<evidence type="ECO:0000313" key="7">
    <source>
        <dbReference type="Proteomes" id="UP000250266"/>
    </source>
</evidence>
<dbReference type="Pfam" id="PF00134">
    <property type="entry name" value="Cyclin_N"/>
    <property type="match status" value="1"/>
</dbReference>
<evidence type="ECO:0000259" key="4">
    <source>
        <dbReference type="Pfam" id="PF00134"/>
    </source>
</evidence>
<dbReference type="CDD" id="cd20525">
    <property type="entry name" value="CYCLIN_CCNH_rpt2"/>
    <property type="match status" value="1"/>
</dbReference>
<feature type="compositionally biased region" description="Basic and acidic residues" evidence="3">
    <location>
        <begin position="48"/>
        <end position="65"/>
    </location>
</feature>
<dbReference type="PANTHER" id="PTHR10026">
    <property type="entry name" value="CYCLIN"/>
    <property type="match status" value="1"/>
</dbReference>
<feature type="region of interest" description="Disordered" evidence="3">
    <location>
        <begin position="376"/>
        <end position="423"/>
    </location>
</feature>
<dbReference type="FunFam" id="1.10.472.10:FF:000095">
    <property type="entry name" value="Cyclin Ccl1, putative (AFU_orthologue AFUA_5G07030)"/>
    <property type="match status" value="1"/>
</dbReference>
<keyword evidence="2" id="KW-0195">Cyclin</keyword>
<dbReference type="Gene3D" id="1.10.472.10">
    <property type="entry name" value="Cyclin-like"/>
    <property type="match status" value="2"/>
</dbReference>
<dbReference type="OrthoDB" id="340962at2759"/>
<sequence length="423" mass="47099">MRLTEDEIYRSSTQYRLWSYTADALQSLRSSTNASAAQRVKAAVKRQREARRESAYNSDAEKRVNGTDSGAVTPAITDKEVECLTVEEEQKIVNAFCGQAIALGQFLEFPINVVATGVQYLKRFYLFNSPMTYEPKVIMPSAMFLATKTEIFHMTAENFASRLPNTTAEQVLAPEYLITQALRFTFDVRHPFRGLNGGHMEMAAMANGKAAVLPSANKTPANLQQAMLKLPLEPNGSSSSMNVRAVEKRLGEATAKASKTLKTAALLTDVYFLYTPSQIWLAAYLLADEVLTLFYISSKFEDEADPSTPSGISKSKVIATVRACAAMLASHTSMAHATEDEIKALEKKEAEEVKAIQRKLHYCRDPDKMDLVKLNKAQKRDAGTDGKLEESKAKRRKLEREKNEKEADEFWGPELPKENVTGK</sequence>
<dbReference type="Proteomes" id="UP000250266">
    <property type="component" value="Unassembled WGS sequence"/>
</dbReference>